<feature type="compositionally biased region" description="Basic residues" evidence="1">
    <location>
        <begin position="61"/>
        <end position="70"/>
    </location>
</feature>
<proteinExistence type="predicted"/>
<feature type="region of interest" description="Disordered" evidence="1">
    <location>
        <begin position="35"/>
        <end position="70"/>
    </location>
</feature>
<evidence type="ECO:0000256" key="1">
    <source>
        <dbReference type="SAM" id="MobiDB-lite"/>
    </source>
</evidence>
<reference evidence="2" key="1">
    <citation type="journal article" date="2020" name="Stud. Mycol.">
        <title>101 Dothideomycetes genomes: a test case for predicting lifestyles and emergence of pathogens.</title>
        <authorList>
            <person name="Haridas S."/>
            <person name="Albert R."/>
            <person name="Binder M."/>
            <person name="Bloem J."/>
            <person name="Labutti K."/>
            <person name="Salamov A."/>
            <person name="Andreopoulos B."/>
            <person name="Baker S."/>
            <person name="Barry K."/>
            <person name="Bills G."/>
            <person name="Bluhm B."/>
            <person name="Cannon C."/>
            <person name="Castanera R."/>
            <person name="Culley D."/>
            <person name="Daum C."/>
            <person name="Ezra D."/>
            <person name="Gonzalez J."/>
            <person name="Henrissat B."/>
            <person name="Kuo A."/>
            <person name="Liang C."/>
            <person name="Lipzen A."/>
            <person name="Lutzoni F."/>
            <person name="Magnuson J."/>
            <person name="Mondo S."/>
            <person name="Nolan M."/>
            <person name="Ohm R."/>
            <person name="Pangilinan J."/>
            <person name="Park H.-J."/>
            <person name="Ramirez L."/>
            <person name="Alfaro M."/>
            <person name="Sun H."/>
            <person name="Tritt A."/>
            <person name="Yoshinaga Y."/>
            <person name="Zwiers L.-H."/>
            <person name="Turgeon B."/>
            <person name="Goodwin S."/>
            <person name="Spatafora J."/>
            <person name="Crous P."/>
            <person name="Grigoriev I."/>
        </authorList>
    </citation>
    <scope>NUCLEOTIDE SEQUENCE</scope>
    <source>
        <strain evidence="2">ATCC 74209</strain>
    </source>
</reference>
<dbReference type="EMBL" id="ML994011">
    <property type="protein sequence ID" value="KAF2200673.1"/>
    <property type="molecule type" value="Genomic_DNA"/>
</dbReference>
<gene>
    <name evidence="2" type="ORF">GQ43DRAFT_64989</name>
</gene>
<dbReference type="Proteomes" id="UP000799536">
    <property type="component" value="Unassembled WGS sequence"/>
</dbReference>
<protein>
    <submittedName>
        <fullName evidence="2">Uncharacterized protein</fullName>
    </submittedName>
</protein>
<feature type="compositionally biased region" description="Low complexity" evidence="1">
    <location>
        <begin position="42"/>
        <end position="51"/>
    </location>
</feature>
<organism evidence="2 3">
    <name type="scientific">Delitschia confertaspora ATCC 74209</name>
    <dbReference type="NCBI Taxonomy" id="1513339"/>
    <lineage>
        <taxon>Eukaryota</taxon>
        <taxon>Fungi</taxon>
        <taxon>Dikarya</taxon>
        <taxon>Ascomycota</taxon>
        <taxon>Pezizomycotina</taxon>
        <taxon>Dothideomycetes</taxon>
        <taxon>Pleosporomycetidae</taxon>
        <taxon>Pleosporales</taxon>
        <taxon>Delitschiaceae</taxon>
        <taxon>Delitschia</taxon>
    </lineage>
</organism>
<evidence type="ECO:0000313" key="3">
    <source>
        <dbReference type="Proteomes" id="UP000799536"/>
    </source>
</evidence>
<comment type="caution">
    <text evidence="2">The sequence shown here is derived from an EMBL/GenBank/DDBJ whole genome shotgun (WGS) entry which is preliminary data.</text>
</comment>
<name>A0A9P4JJN3_9PLEO</name>
<accession>A0A9P4JJN3</accession>
<evidence type="ECO:0000313" key="2">
    <source>
        <dbReference type="EMBL" id="KAF2200673.1"/>
    </source>
</evidence>
<keyword evidence="3" id="KW-1185">Reference proteome</keyword>
<sequence length="127" mass="14378">MSGSRALFQPQTSSPFILFSHIKLSLSTPSRLFPLTSKSGMRSHPSPSSRLKPPPLSPSKHTLHHEHHLHTLSTNPRHKLFLPIPAQERSRYTPVRRLDGVIVEEPQYIPLFNYAEIGMLATSPSFY</sequence>
<dbReference type="AlphaFoldDB" id="A0A9P4JJN3"/>